<organism evidence="2 3">
    <name type="scientific">Asparagus officinalis</name>
    <name type="common">Garden asparagus</name>
    <dbReference type="NCBI Taxonomy" id="4686"/>
    <lineage>
        <taxon>Eukaryota</taxon>
        <taxon>Viridiplantae</taxon>
        <taxon>Streptophyta</taxon>
        <taxon>Embryophyta</taxon>
        <taxon>Tracheophyta</taxon>
        <taxon>Spermatophyta</taxon>
        <taxon>Magnoliopsida</taxon>
        <taxon>Liliopsida</taxon>
        <taxon>Asparagales</taxon>
        <taxon>Asparagaceae</taxon>
        <taxon>Asparagoideae</taxon>
        <taxon>Asparagus</taxon>
    </lineage>
</organism>
<dbReference type="Gene3D" id="3.40.525.10">
    <property type="entry name" value="CRAL-TRIO lipid binding domain"/>
    <property type="match status" value="1"/>
</dbReference>
<dbReference type="AlphaFoldDB" id="A0A5P1E0G0"/>
<reference evidence="3" key="1">
    <citation type="journal article" date="2017" name="Nat. Commun.">
        <title>The asparagus genome sheds light on the origin and evolution of a young Y chromosome.</title>
        <authorList>
            <person name="Harkess A."/>
            <person name="Zhou J."/>
            <person name="Xu C."/>
            <person name="Bowers J.E."/>
            <person name="Van der Hulst R."/>
            <person name="Ayyampalayam S."/>
            <person name="Mercati F."/>
            <person name="Riccardi P."/>
            <person name="McKain M.R."/>
            <person name="Kakrana A."/>
            <person name="Tang H."/>
            <person name="Ray J."/>
            <person name="Groenendijk J."/>
            <person name="Arikit S."/>
            <person name="Mathioni S.M."/>
            <person name="Nakano M."/>
            <person name="Shan H."/>
            <person name="Telgmann-Rauber A."/>
            <person name="Kanno A."/>
            <person name="Yue Z."/>
            <person name="Chen H."/>
            <person name="Li W."/>
            <person name="Chen Y."/>
            <person name="Xu X."/>
            <person name="Zhang Y."/>
            <person name="Luo S."/>
            <person name="Chen H."/>
            <person name="Gao J."/>
            <person name="Mao Z."/>
            <person name="Pires J.C."/>
            <person name="Luo M."/>
            <person name="Kudrna D."/>
            <person name="Wing R.A."/>
            <person name="Meyers B.C."/>
            <person name="Yi K."/>
            <person name="Kong H."/>
            <person name="Lavrijsen P."/>
            <person name="Sunseri F."/>
            <person name="Falavigna A."/>
            <person name="Ye Y."/>
            <person name="Leebens-Mack J.H."/>
            <person name="Chen G."/>
        </authorList>
    </citation>
    <scope>NUCLEOTIDE SEQUENCE [LARGE SCALE GENOMIC DNA]</scope>
    <source>
        <strain evidence="3">cv. DH0086</strain>
    </source>
</reference>
<accession>A0A5P1E0G0</accession>
<keyword evidence="3" id="KW-1185">Reference proteome</keyword>
<dbReference type="CDD" id="cd00170">
    <property type="entry name" value="SEC14"/>
    <property type="match status" value="1"/>
</dbReference>
<protein>
    <recommendedName>
        <fullName evidence="1">CRAL-TRIO domain-containing protein</fullName>
    </recommendedName>
</protein>
<name>A0A5P1E0G0_ASPOF</name>
<dbReference type="Proteomes" id="UP000243459">
    <property type="component" value="Chromosome 10"/>
</dbReference>
<sequence length="243" mass="28161">MGSEGSCSPLIDEDLEWEKVGLMRAFVEDKDPQAKEADNFMIRRFLRARDLDIDKASTMFLKYLKWKREFVPNGFISDAEVKNELAERKFFAQGFDRKGHPLGVAIAAKFNAKHGMDEHKRFVVSILDTLCSRTSRDQEKAMIIVDLKGWGYSNCNVRAYLAAIDILQSYYPERLHKAFLIHVPYLFMKVWKIMYPFIDKKMKNKFVFVDDKNLEEALLEEIDESQLPEIYGGKMSLIPIGAN</sequence>
<proteinExistence type="predicted"/>
<dbReference type="PANTHER" id="PTHR46277:SF3">
    <property type="entry name" value="BINDING PROTEIN, PUTATIVE-RELATED"/>
    <property type="match status" value="1"/>
</dbReference>
<dbReference type="PROSITE" id="PS50191">
    <property type="entry name" value="CRAL_TRIO"/>
    <property type="match status" value="1"/>
</dbReference>
<dbReference type="SUPFAM" id="SSF52087">
    <property type="entry name" value="CRAL/TRIO domain"/>
    <property type="match status" value="1"/>
</dbReference>
<dbReference type="OrthoDB" id="1434354at2759"/>
<dbReference type="OMA" id="FMKAWKV"/>
<evidence type="ECO:0000259" key="1">
    <source>
        <dbReference type="PROSITE" id="PS50191"/>
    </source>
</evidence>
<evidence type="ECO:0000313" key="3">
    <source>
        <dbReference type="Proteomes" id="UP000243459"/>
    </source>
</evidence>
<dbReference type="InterPro" id="IPR011074">
    <property type="entry name" value="CRAL/TRIO_N_dom"/>
</dbReference>
<dbReference type="PANTHER" id="PTHR46277">
    <property type="entry name" value="OS03G0850700 PROTEIN"/>
    <property type="match status" value="1"/>
</dbReference>
<dbReference type="InterPro" id="IPR001251">
    <property type="entry name" value="CRAL-TRIO_dom"/>
</dbReference>
<dbReference type="Gramene" id="ONK56052">
    <property type="protein sequence ID" value="ONK56052"/>
    <property type="gene ID" value="A4U43_C10F3640"/>
</dbReference>
<dbReference type="SUPFAM" id="SSF46938">
    <property type="entry name" value="CRAL/TRIO N-terminal domain"/>
    <property type="match status" value="1"/>
</dbReference>
<dbReference type="Pfam" id="PF00650">
    <property type="entry name" value="CRAL_TRIO"/>
    <property type="match status" value="1"/>
</dbReference>
<gene>
    <name evidence="2" type="ORF">A4U43_C10F3640</name>
</gene>
<evidence type="ECO:0000313" key="2">
    <source>
        <dbReference type="EMBL" id="ONK56052.1"/>
    </source>
</evidence>
<dbReference type="SMART" id="SM00516">
    <property type="entry name" value="SEC14"/>
    <property type="match status" value="1"/>
</dbReference>
<dbReference type="EMBL" id="CM007390">
    <property type="protein sequence ID" value="ONK56052.1"/>
    <property type="molecule type" value="Genomic_DNA"/>
</dbReference>
<dbReference type="InterPro" id="IPR036865">
    <property type="entry name" value="CRAL-TRIO_dom_sf"/>
</dbReference>
<dbReference type="InterPro" id="IPR036273">
    <property type="entry name" value="CRAL/TRIO_N_dom_sf"/>
</dbReference>
<feature type="domain" description="CRAL-TRIO" evidence="1">
    <location>
        <begin position="78"/>
        <end position="239"/>
    </location>
</feature>
<dbReference type="SMART" id="SM01100">
    <property type="entry name" value="CRAL_TRIO_N"/>
    <property type="match status" value="1"/>
</dbReference>